<dbReference type="PANTHER" id="PTHR40111">
    <property type="entry name" value="CEPHALOSPORIN-C DEACETYLASE"/>
    <property type="match status" value="1"/>
</dbReference>
<dbReference type="PANTHER" id="PTHR40111:SF1">
    <property type="entry name" value="CEPHALOSPORIN-C DEACETYLASE"/>
    <property type="match status" value="1"/>
</dbReference>
<evidence type="ECO:0000259" key="3">
    <source>
        <dbReference type="Pfam" id="PF05448"/>
    </source>
</evidence>
<dbReference type="EMBL" id="BAABCV010000008">
    <property type="protein sequence ID" value="GAA4099632.1"/>
    <property type="molecule type" value="Genomic_DNA"/>
</dbReference>
<dbReference type="InterPro" id="IPR002471">
    <property type="entry name" value="Pept_S9_AS"/>
</dbReference>
<feature type="domain" description="Acetyl xylan esterase" evidence="3">
    <location>
        <begin position="146"/>
        <end position="437"/>
    </location>
</feature>
<keyword evidence="5" id="KW-1185">Reference proteome</keyword>
<organism evidence="4 5">
    <name type="scientific">Mucilaginibacter panaciglaebae</name>
    <dbReference type="NCBI Taxonomy" id="502331"/>
    <lineage>
        <taxon>Bacteria</taxon>
        <taxon>Pseudomonadati</taxon>
        <taxon>Bacteroidota</taxon>
        <taxon>Sphingobacteriia</taxon>
        <taxon>Sphingobacteriales</taxon>
        <taxon>Sphingobacteriaceae</taxon>
        <taxon>Mucilaginibacter</taxon>
    </lineage>
</organism>
<evidence type="ECO:0000256" key="2">
    <source>
        <dbReference type="SAM" id="SignalP"/>
    </source>
</evidence>
<protein>
    <recommendedName>
        <fullName evidence="3">Acetyl xylan esterase domain-containing protein</fullName>
    </recommendedName>
</protein>
<dbReference type="RefSeq" id="WP_345104934.1">
    <property type="nucleotide sequence ID" value="NZ_BAABCV010000008.1"/>
</dbReference>
<keyword evidence="1" id="KW-0378">Hydrolase</keyword>
<dbReference type="Pfam" id="PF05448">
    <property type="entry name" value="AXE1"/>
    <property type="match status" value="1"/>
</dbReference>
<reference evidence="5" key="1">
    <citation type="journal article" date="2019" name="Int. J. Syst. Evol. Microbiol.">
        <title>The Global Catalogue of Microorganisms (GCM) 10K type strain sequencing project: providing services to taxonomists for standard genome sequencing and annotation.</title>
        <authorList>
            <consortium name="The Broad Institute Genomics Platform"/>
            <consortium name="The Broad Institute Genome Sequencing Center for Infectious Disease"/>
            <person name="Wu L."/>
            <person name="Ma J."/>
        </authorList>
    </citation>
    <scope>NUCLEOTIDE SEQUENCE [LARGE SCALE GENOMIC DNA]</scope>
    <source>
        <strain evidence="5">JCM 17085</strain>
    </source>
</reference>
<evidence type="ECO:0000256" key="1">
    <source>
        <dbReference type="ARBA" id="ARBA00022801"/>
    </source>
</evidence>
<dbReference type="SUPFAM" id="SSF53474">
    <property type="entry name" value="alpha/beta-Hydrolases"/>
    <property type="match status" value="1"/>
</dbReference>
<dbReference type="Proteomes" id="UP001500841">
    <property type="component" value="Unassembled WGS sequence"/>
</dbReference>
<dbReference type="InterPro" id="IPR008391">
    <property type="entry name" value="AXE1_dom"/>
</dbReference>
<dbReference type="InterPro" id="IPR029058">
    <property type="entry name" value="AB_hydrolase_fold"/>
</dbReference>
<dbReference type="Gene3D" id="3.40.50.1820">
    <property type="entry name" value="alpha/beta hydrolase"/>
    <property type="match status" value="1"/>
</dbReference>
<dbReference type="InterPro" id="IPR039069">
    <property type="entry name" value="CE7"/>
</dbReference>
<name>A0ABP7WXZ5_9SPHI</name>
<dbReference type="PROSITE" id="PS00708">
    <property type="entry name" value="PRO_ENDOPEP_SER"/>
    <property type="match status" value="1"/>
</dbReference>
<comment type="caution">
    <text evidence="4">The sequence shown here is derived from an EMBL/GenBank/DDBJ whole genome shotgun (WGS) entry which is preliminary data.</text>
</comment>
<keyword evidence="2" id="KW-0732">Signal</keyword>
<accession>A0ABP7WXZ5</accession>
<evidence type="ECO:0000313" key="5">
    <source>
        <dbReference type="Proteomes" id="UP001500841"/>
    </source>
</evidence>
<feature type="signal peptide" evidence="2">
    <location>
        <begin position="1"/>
        <end position="25"/>
    </location>
</feature>
<proteinExistence type="predicted"/>
<sequence>MIGKFTMLGFLIVTLLLINSATALAQSEEEEPGKTALADETEISTVITPSSKNAIFDAVAKYTFEVRNPTDDDQTGKISYTLIDENGIKMRTDSVKVNVPRKSIGKYDFDIPGKGPGFYKVNFMINTSDYDDTLHKVFGVKPELIKSEYKAPADFDTFWQKAKADLAKIAPKFKTTYMPDMSTKTCKVYLVQMQSLDNITIRGWLTEPVSPDPKHKFSVVLALPGYQIDLSPIMTIDPDFAFLALNVRGQGNSREFINTRHDEFVLHHLDNKNKYVMRGVIMDCIRAMDFLYTRSELKHDNIFVKGGSMGGFLAITTAALDSRVNLCSAQSPVFADMRSLIKRVTFPIKSIQQYLKTQPGLTLDQIMNNFDYFDVKNFAPKVKCNFMMSIGLLDTYVPPTNDFAVYNSMTAKKKIMIFRDRGHDVSPIYTQAELSWIHDQFGLYY</sequence>
<gene>
    <name evidence="4" type="ORF">GCM10022392_24990</name>
</gene>
<feature type="chain" id="PRO_5046926283" description="Acetyl xylan esterase domain-containing protein" evidence="2">
    <location>
        <begin position="26"/>
        <end position="445"/>
    </location>
</feature>
<evidence type="ECO:0000313" key="4">
    <source>
        <dbReference type="EMBL" id="GAA4099632.1"/>
    </source>
</evidence>